<dbReference type="Proteomes" id="UP000199013">
    <property type="component" value="Unassembled WGS sequence"/>
</dbReference>
<dbReference type="GO" id="GO:0000902">
    <property type="term" value="P:cell morphogenesis"/>
    <property type="evidence" value="ECO:0007669"/>
    <property type="project" value="UniProtKB-UniRule"/>
</dbReference>
<dbReference type="SUPFAM" id="SSF53448">
    <property type="entry name" value="Nucleotide-diphospho-sugar transferases"/>
    <property type="match status" value="1"/>
</dbReference>
<feature type="region of interest" description="Pyrophosphorylase" evidence="17">
    <location>
        <begin position="1"/>
        <end position="287"/>
    </location>
</feature>
<feature type="compositionally biased region" description="Basic and acidic residues" evidence="18">
    <location>
        <begin position="525"/>
        <end position="541"/>
    </location>
</feature>
<dbReference type="GO" id="GO:0003977">
    <property type="term" value="F:UDP-N-acetylglucosamine diphosphorylase activity"/>
    <property type="evidence" value="ECO:0007669"/>
    <property type="project" value="UniProtKB-UniRule"/>
</dbReference>
<dbReference type="InterPro" id="IPR025877">
    <property type="entry name" value="MobA-like_NTP_Trfase"/>
</dbReference>
<dbReference type="PANTHER" id="PTHR43584">
    <property type="entry name" value="NUCLEOTIDYL TRANSFERASE"/>
    <property type="match status" value="1"/>
</dbReference>
<comment type="cofactor">
    <cofactor evidence="17">
        <name>Mg(2+)</name>
        <dbReference type="ChEBI" id="CHEBI:18420"/>
    </cofactor>
    <text evidence="17">Binds 1 Mg(2+) ion per subunit.</text>
</comment>
<dbReference type="EC" id="2.7.7.23" evidence="17"/>
<feature type="active site" description="Proton acceptor" evidence="17">
    <location>
        <position position="420"/>
    </location>
</feature>
<dbReference type="GO" id="GO:0019134">
    <property type="term" value="F:glucosamine-1-phosphate N-acetyltransferase activity"/>
    <property type="evidence" value="ECO:0007669"/>
    <property type="project" value="UniProtKB-UniRule"/>
</dbReference>
<feature type="binding site" evidence="17">
    <location>
        <begin position="443"/>
        <end position="444"/>
    </location>
    <ligand>
        <name>acetyl-CoA</name>
        <dbReference type="ChEBI" id="CHEBI:57288"/>
    </ligand>
</feature>
<dbReference type="InterPro" id="IPR050065">
    <property type="entry name" value="GlmU-like"/>
</dbReference>
<comment type="pathway">
    <text evidence="17">Nucleotide-sugar biosynthesis; UDP-N-acetyl-alpha-D-glucosamine biosynthesis; UDP-N-acetyl-alpha-D-glucosamine from N-acetyl-alpha-D-glucosamine 1-phosphate: step 1/1.</text>
</comment>
<keyword evidence="9 17" id="KW-0133">Cell shape</keyword>
<evidence type="ECO:0000256" key="6">
    <source>
        <dbReference type="ARBA" id="ARBA00022723"/>
    </source>
</evidence>
<dbReference type="InterPro" id="IPR011004">
    <property type="entry name" value="Trimer_LpxA-like_sf"/>
</dbReference>
<feature type="region of interest" description="Linker" evidence="17">
    <location>
        <begin position="288"/>
        <end position="308"/>
    </location>
</feature>
<feature type="region of interest" description="Disordered" evidence="18">
    <location>
        <begin position="518"/>
        <end position="559"/>
    </location>
</feature>
<evidence type="ECO:0000256" key="8">
    <source>
        <dbReference type="ARBA" id="ARBA00022842"/>
    </source>
</evidence>
<evidence type="ECO:0000256" key="12">
    <source>
        <dbReference type="ARBA" id="ARBA00023315"/>
    </source>
</evidence>
<evidence type="ECO:0000259" key="19">
    <source>
        <dbReference type="Pfam" id="PF12804"/>
    </source>
</evidence>
<dbReference type="EMBL" id="FLUV01000459">
    <property type="protein sequence ID" value="SBW19246.1"/>
    <property type="molecule type" value="Genomic_DNA"/>
</dbReference>
<name>A0A1C3NUY8_9ACTN</name>
<evidence type="ECO:0000256" key="18">
    <source>
        <dbReference type="SAM" id="MobiDB-lite"/>
    </source>
</evidence>
<comment type="subcellular location">
    <subcellularLocation>
        <location evidence="17">Cytoplasm</location>
    </subcellularLocation>
</comment>
<comment type="pathway">
    <text evidence="17">Nucleotide-sugar biosynthesis; UDP-N-acetyl-alpha-D-glucosamine biosynthesis; N-acetyl-alpha-D-glucosamine 1-phosphate from alpha-D-glucosamine 6-phosphate (route II): step 2/2.</text>
</comment>
<feature type="binding site" evidence="17">
    <location>
        <position position="285"/>
    </location>
    <ligand>
        <name>UDP-N-acetyl-alpha-D-glucosamine</name>
        <dbReference type="ChEBI" id="CHEBI:57705"/>
    </ligand>
</feature>
<evidence type="ECO:0000256" key="11">
    <source>
        <dbReference type="ARBA" id="ARBA00023268"/>
    </source>
</evidence>
<dbReference type="CDD" id="cd02540">
    <property type="entry name" value="GT2_GlmU_N_bac"/>
    <property type="match status" value="1"/>
</dbReference>
<feature type="binding site" evidence="17">
    <location>
        <begin position="133"/>
        <end position="134"/>
    </location>
    <ligand>
        <name>UDP-N-acetyl-alpha-D-glucosamine</name>
        <dbReference type="ChEBI" id="CHEBI:57705"/>
    </ligand>
</feature>
<dbReference type="NCBIfam" id="NF010932">
    <property type="entry name" value="PRK14352.1"/>
    <property type="match status" value="1"/>
</dbReference>
<keyword evidence="11 17" id="KW-0511">Multifunctional enzyme</keyword>
<evidence type="ECO:0000256" key="2">
    <source>
        <dbReference type="ARBA" id="ARBA00007947"/>
    </source>
</evidence>
<accession>A0A1C3NUY8</accession>
<dbReference type="Gene3D" id="3.90.550.10">
    <property type="entry name" value="Spore Coat Polysaccharide Biosynthesis Protein SpsA, Chain A"/>
    <property type="match status" value="1"/>
</dbReference>
<feature type="binding site" evidence="17">
    <location>
        <begin position="61"/>
        <end position="64"/>
    </location>
    <ligand>
        <name>UDP-N-acetyl-alpha-D-glucosamine</name>
        <dbReference type="ChEBI" id="CHEBI:57705"/>
    </ligand>
</feature>
<gene>
    <name evidence="17 21" type="primary">glmU</name>
    <name evidence="21" type="ORF">FDG2_1106</name>
</gene>
<dbReference type="SUPFAM" id="SSF51161">
    <property type="entry name" value="Trimeric LpxA-like enzymes"/>
    <property type="match status" value="1"/>
</dbReference>
<dbReference type="GO" id="GO:0009252">
    <property type="term" value="P:peptidoglycan biosynthetic process"/>
    <property type="evidence" value="ECO:0007669"/>
    <property type="project" value="UniProtKB-UniRule"/>
</dbReference>
<dbReference type="PANTHER" id="PTHR43584:SF3">
    <property type="entry name" value="BIFUNCTIONAL PROTEIN GLMU"/>
    <property type="match status" value="1"/>
</dbReference>
<proteinExistence type="inferred from homology"/>
<feature type="binding site" evidence="17">
    <location>
        <position position="160"/>
    </location>
    <ligand>
        <name>Mg(2+)</name>
        <dbReference type="ChEBI" id="CHEBI:18420"/>
    </ligand>
</feature>
<feature type="binding site" evidence="17">
    <location>
        <position position="285"/>
    </location>
    <ligand>
        <name>Mg(2+)</name>
        <dbReference type="ChEBI" id="CHEBI:18420"/>
    </ligand>
</feature>
<comment type="subunit">
    <text evidence="17">Homotrimer.</text>
</comment>
<dbReference type="UniPathway" id="UPA00113">
    <property type="reaction ID" value="UER00532"/>
</dbReference>
<feature type="domain" description="MobA-like NTP transferase" evidence="19">
    <location>
        <begin position="58"/>
        <end position="201"/>
    </location>
</feature>
<comment type="similarity">
    <text evidence="2 17">In the N-terminal section; belongs to the N-acetylglucosamine-1-phosphate uridyltransferase family.</text>
</comment>
<feature type="binding site" evidence="17">
    <location>
        <position position="197"/>
    </location>
    <ligand>
        <name>UDP-N-acetyl-alpha-D-glucosamine</name>
        <dbReference type="ChEBI" id="CHEBI:57705"/>
    </ligand>
</feature>
<dbReference type="EC" id="2.3.1.157" evidence="17"/>
<evidence type="ECO:0000256" key="4">
    <source>
        <dbReference type="ARBA" id="ARBA00022679"/>
    </source>
</evidence>
<comment type="catalytic activity">
    <reaction evidence="15 17">
        <text>N-acetyl-alpha-D-glucosamine 1-phosphate + UTP + H(+) = UDP-N-acetyl-alpha-D-glucosamine + diphosphate</text>
        <dbReference type="Rhea" id="RHEA:13509"/>
        <dbReference type="ChEBI" id="CHEBI:15378"/>
        <dbReference type="ChEBI" id="CHEBI:33019"/>
        <dbReference type="ChEBI" id="CHEBI:46398"/>
        <dbReference type="ChEBI" id="CHEBI:57705"/>
        <dbReference type="ChEBI" id="CHEBI:57776"/>
        <dbReference type="EC" id="2.7.7.23"/>
    </reaction>
</comment>
<dbReference type="GO" id="GO:0009245">
    <property type="term" value="P:lipid A biosynthetic process"/>
    <property type="evidence" value="ECO:0007669"/>
    <property type="project" value="UniProtKB-UniRule"/>
</dbReference>
<evidence type="ECO:0000313" key="21">
    <source>
        <dbReference type="EMBL" id="SBW19246.1"/>
    </source>
</evidence>
<keyword evidence="12 17" id="KW-0012">Acyltransferase</keyword>
<feature type="binding site" evidence="17">
    <location>
        <position position="434"/>
    </location>
    <ligand>
        <name>UDP-N-acetyl-alpha-D-glucosamine</name>
        <dbReference type="ChEBI" id="CHEBI:57705"/>
    </ligand>
</feature>
<dbReference type="InterPro" id="IPR029044">
    <property type="entry name" value="Nucleotide-diphossugar_trans"/>
</dbReference>
<dbReference type="GO" id="GO:0006048">
    <property type="term" value="P:UDP-N-acetylglucosamine biosynthetic process"/>
    <property type="evidence" value="ECO:0007669"/>
    <property type="project" value="UniProtKB-UniPathway"/>
</dbReference>
<evidence type="ECO:0000256" key="13">
    <source>
        <dbReference type="ARBA" id="ARBA00023316"/>
    </source>
</evidence>
<dbReference type="GO" id="GO:0005737">
    <property type="term" value="C:cytoplasm"/>
    <property type="evidence" value="ECO:0007669"/>
    <property type="project" value="UniProtKB-SubCell"/>
</dbReference>
<dbReference type="Pfam" id="PF25087">
    <property type="entry name" value="GMPPB_C"/>
    <property type="match status" value="1"/>
</dbReference>
<dbReference type="InterPro" id="IPR056729">
    <property type="entry name" value="GMPPB_C"/>
</dbReference>
<keyword evidence="10 17" id="KW-0573">Peptidoglycan synthesis</keyword>
<dbReference type="Gene3D" id="2.160.10.10">
    <property type="entry name" value="Hexapeptide repeat proteins"/>
    <property type="match status" value="1"/>
</dbReference>
<feature type="binding site" evidence="17">
    <location>
        <position position="462"/>
    </location>
    <ligand>
        <name>acetyl-CoA</name>
        <dbReference type="ChEBI" id="CHEBI:57288"/>
    </ligand>
</feature>
<comment type="catalytic activity">
    <reaction evidence="14 17">
        <text>alpha-D-glucosamine 1-phosphate + acetyl-CoA = N-acetyl-alpha-D-glucosamine 1-phosphate + CoA + H(+)</text>
        <dbReference type="Rhea" id="RHEA:13725"/>
        <dbReference type="ChEBI" id="CHEBI:15378"/>
        <dbReference type="ChEBI" id="CHEBI:57287"/>
        <dbReference type="ChEBI" id="CHEBI:57288"/>
        <dbReference type="ChEBI" id="CHEBI:57776"/>
        <dbReference type="ChEBI" id="CHEBI:58516"/>
        <dbReference type="EC" id="2.3.1.157"/>
    </reaction>
</comment>
<evidence type="ECO:0000256" key="15">
    <source>
        <dbReference type="ARBA" id="ARBA00048493"/>
    </source>
</evidence>
<evidence type="ECO:0000256" key="16">
    <source>
        <dbReference type="ARBA" id="ARBA00049628"/>
    </source>
</evidence>
<evidence type="ECO:0000256" key="9">
    <source>
        <dbReference type="ARBA" id="ARBA00022960"/>
    </source>
</evidence>
<dbReference type="GO" id="GO:0000287">
    <property type="term" value="F:magnesium ion binding"/>
    <property type="evidence" value="ECO:0007669"/>
    <property type="project" value="UniProtKB-UniRule"/>
</dbReference>
<dbReference type="GO" id="GO:0071555">
    <property type="term" value="P:cell wall organization"/>
    <property type="evidence" value="ECO:0007669"/>
    <property type="project" value="UniProtKB-KW"/>
</dbReference>
<evidence type="ECO:0000256" key="1">
    <source>
        <dbReference type="ARBA" id="ARBA00007707"/>
    </source>
</evidence>
<dbReference type="AlphaFoldDB" id="A0A1C3NUY8"/>
<feature type="domain" description="Mannose-1-phosphate guanyltransferase C-terminal" evidence="20">
    <location>
        <begin position="376"/>
        <end position="466"/>
    </location>
</feature>
<evidence type="ECO:0000256" key="5">
    <source>
        <dbReference type="ARBA" id="ARBA00022695"/>
    </source>
</evidence>
<dbReference type="GO" id="GO:0008360">
    <property type="term" value="P:regulation of cell shape"/>
    <property type="evidence" value="ECO:0007669"/>
    <property type="project" value="UniProtKB-KW"/>
</dbReference>
<organism evidence="21 22">
    <name type="scientific">Candidatus Protofrankia californiensis</name>
    <dbReference type="NCBI Taxonomy" id="1839754"/>
    <lineage>
        <taxon>Bacteria</taxon>
        <taxon>Bacillati</taxon>
        <taxon>Actinomycetota</taxon>
        <taxon>Actinomycetes</taxon>
        <taxon>Frankiales</taxon>
        <taxon>Frankiaceae</taxon>
        <taxon>Protofrankia</taxon>
    </lineage>
</organism>
<keyword evidence="5 17" id="KW-0548">Nucleotidyltransferase</keyword>
<dbReference type="CDD" id="cd03353">
    <property type="entry name" value="LbH_GlmU_C"/>
    <property type="match status" value="1"/>
</dbReference>
<keyword evidence="6 17" id="KW-0479">Metal-binding</keyword>
<comment type="similarity">
    <text evidence="1 17">In the C-terminal section; belongs to the transferase hexapeptide repeat family.</text>
</comment>
<dbReference type="NCBIfam" id="TIGR01173">
    <property type="entry name" value="glmU"/>
    <property type="match status" value="1"/>
</dbReference>
<dbReference type="Pfam" id="PF12804">
    <property type="entry name" value="NTP_transf_3"/>
    <property type="match status" value="1"/>
</dbReference>
<dbReference type="InterPro" id="IPR005882">
    <property type="entry name" value="Bifunctional_GlmU"/>
</dbReference>
<sequence length="559" mass="57497">MAAELGVRSVGVLVRANYFRSSELSVISPGRNPVSSTRIELMSTIRGARVTQPRLAAVVVLAAGEGKRMRSATPKVLHRVAGRTLLEHVLAAVTPLGADRQLVVVGHGREQVIAVLADRTPEVAPVVQASQRGTGHAVRVALPAAPDIRPDDLVVVVPGDTPLLTSTTMSALVATHAREGAAATVLTAQVADPFGYGRVVRESSGQVRKIVEQADADAATAAVHEINTGVYVFTAGPLLAALTSLTVDNAQGEEYLTDVVGTLFRRGQVVRAHPLDDPGEASGVNDRVQLAAAGAAMRDRLVTAAMRAGVTVVDPATTWIDADVTVEPDVMLLPHTFLHGSTHVAAGAVVGPDCTLTDTLVGAAATVSRTTAVSSVIGPDASVGPYTHLRQGTHVGRGVKLGAFVETKAAEIAEGAKVPHLAYVGDAVIGARSNIGCGTIVANYDGVAKHRTVIGADVKIGSDTVLVAPVHIGDGAYTGAGSVVTEDVLPGALAVREGRQRTIEGWVELRRPGTAAARAAASARGHAEQPRDDGDAGKLDHAGPTPVTVAGISDNGRRT</sequence>
<feature type="binding site" evidence="17">
    <location>
        <position position="408"/>
    </location>
    <ligand>
        <name>UDP-N-acetyl-alpha-D-glucosamine</name>
        <dbReference type="ChEBI" id="CHEBI:57705"/>
    </ligand>
</feature>
<evidence type="ECO:0000256" key="10">
    <source>
        <dbReference type="ARBA" id="ARBA00022984"/>
    </source>
</evidence>
<dbReference type="UniPathway" id="UPA00973"/>
<keyword evidence="22" id="KW-1185">Reference proteome</keyword>
<evidence type="ECO:0000259" key="20">
    <source>
        <dbReference type="Pfam" id="PF25087"/>
    </source>
</evidence>
<feature type="binding site" evidence="17">
    <location>
        <position position="480"/>
    </location>
    <ligand>
        <name>acetyl-CoA</name>
        <dbReference type="ChEBI" id="CHEBI:57288"/>
    </ligand>
</feature>
<comment type="caution">
    <text evidence="17">Lacks conserved residue(s) required for the propagation of feature annotation.</text>
</comment>
<keyword evidence="7 17" id="KW-0677">Repeat</keyword>
<keyword evidence="3 17" id="KW-0963">Cytoplasm</keyword>
<evidence type="ECO:0000313" key="22">
    <source>
        <dbReference type="Proteomes" id="UP000199013"/>
    </source>
</evidence>
<feature type="binding site" evidence="17">
    <location>
        <position position="423"/>
    </location>
    <ligand>
        <name>UDP-N-acetyl-alpha-D-glucosamine</name>
        <dbReference type="ChEBI" id="CHEBI:57705"/>
    </ligand>
</feature>
<evidence type="ECO:0000256" key="17">
    <source>
        <dbReference type="HAMAP-Rule" id="MF_01631"/>
    </source>
</evidence>
<evidence type="ECO:0000256" key="14">
    <source>
        <dbReference type="ARBA" id="ARBA00048247"/>
    </source>
</evidence>
<keyword evidence="13 17" id="KW-0961">Cell wall biogenesis/degradation</keyword>
<dbReference type="GO" id="GO:0016020">
    <property type="term" value="C:membrane"/>
    <property type="evidence" value="ECO:0007669"/>
    <property type="project" value="GOC"/>
</dbReference>
<comment type="pathway">
    <text evidence="17">Bacterial outer membrane biogenesis; LPS lipid A biosynthesis.</text>
</comment>
<keyword evidence="8 17" id="KW-0460">Magnesium</keyword>
<dbReference type="InterPro" id="IPR038009">
    <property type="entry name" value="GlmU_C_LbH"/>
</dbReference>
<evidence type="ECO:0000256" key="3">
    <source>
        <dbReference type="ARBA" id="ARBA00022490"/>
    </source>
</evidence>
<keyword evidence="4 17" id="KW-0808">Transferase</keyword>
<reference evidence="22" key="1">
    <citation type="submission" date="2016-02" db="EMBL/GenBank/DDBJ databases">
        <authorList>
            <person name="Wibberg D."/>
        </authorList>
    </citation>
    <scope>NUCLEOTIDE SEQUENCE [LARGE SCALE GENOMIC DNA]</scope>
</reference>
<evidence type="ECO:0000256" key="7">
    <source>
        <dbReference type="ARBA" id="ARBA00022737"/>
    </source>
</evidence>
<feature type="binding site" evidence="17">
    <location>
        <position position="390"/>
    </location>
    <ligand>
        <name>UDP-N-acetyl-alpha-D-glucosamine</name>
        <dbReference type="ChEBI" id="CHEBI:57705"/>
    </ligand>
</feature>
<feature type="binding site" evidence="17">
    <location>
        <position position="212"/>
    </location>
    <ligand>
        <name>UDP-N-acetyl-alpha-D-glucosamine</name>
        <dbReference type="ChEBI" id="CHEBI:57705"/>
    </ligand>
</feature>
<feature type="binding site" evidence="17">
    <location>
        <position position="75"/>
    </location>
    <ligand>
        <name>UDP-N-acetyl-alpha-D-glucosamine</name>
        <dbReference type="ChEBI" id="CHEBI:57705"/>
    </ligand>
</feature>
<feature type="binding site" evidence="17">
    <location>
        <position position="128"/>
    </location>
    <ligand>
        <name>UDP-N-acetyl-alpha-D-glucosamine</name>
        <dbReference type="ChEBI" id="CHEBI:57705"/>
    </ligand>
</feature>
<feature type="region of interest" description="N-acetyltransferase" evidence="17">
    <location>
        <begin position="309"/>
        <end position="559"/>
    </location>
</feature>
<dbReference type="HAMAP" id="MF_01631">
    <property type="entry name" value="GlmU"/>
    <property type="match status" value="1"/>
</dbReference>
<protein>
    <recommendedName>
        <fullName evidence="17">Bifunctional protein GlmU</fullName>
    </recommendedName>
    <domain>
        <recommendedName>
            <fullName evidence="17">UDP-N-acetylglucosamine pyrophosphorylase</fullName>
            <ecNumber evidence="17">2.7.7.23</ecNumber>
        </recommendedName>
        <alternativeName>
            <fullName evidence="17">N-acetylglucosamine-1-phosphate uridyltransferase</fullName>
        </alternativeName>
    </domain>
    <domain>
        <recommendedName>
            <fullName evidence="17">Glucosamine-1-phosphate N-acetyltransferase</fullName>
            <ecNumber evidence="17">2.3.1.157</ecNumber>
        </recommendedName>
    </domain>
</protein>
<feature type="binding site" evidence="17">
    <location>
        <position position="227"/>
    </location>
    <ligand>
        <name>UDP-N-acetyl-alpha-D-glucosamine</name>
        <dbReference type="ChEBI" id="CHEBI:57705"/>
    </ligand>
</feature>
<comment type="function">
    <text evidence="16 17">Catalyzes the last two sequential reactions in the de novo biosynthetic pathway for UDP-N-acetylglucosamine (UDP-GlcNAc). The C-terminal domain catalyzes the transfer of acetyl group from acetyl coenzyme A to glucosamine-1-phosphate (GlcN-1-P) to produce N-acetylglucosamine-1-phosphate (GlcNAc-1-P), which is converted into UDP-GlcNAc by the transfer of uridine 5-monophosphate (from uridine 5-triphosphate), a reaction catalyzed by the N-terminal domain.</text>
</comment>